<dbReference type="OrthoDB" id="7595119at2"/>
<dbReference type="KEGG" id="skr:BRX40_20445"/>
<dbReference type="EMBL" id="QQYZ01000022">
    <property type="protein sequence ID" value="RSY78783.1"/>
    <property type="molecule type" value="Genomic_DNA"/>
</dbReference>
<organism evidence="1 4">
    <name type="scientific">Sphingomonas koreensis</name>
    <dbReference type="NCBI Taxonomy" id="93064"/>
    <lineage>
        <taxon>Bacteria</taxon>
        <taxon>Pseudomonadati</taxon>
        <taxon>Pseudomonadota</taxon>
        <taxon>Alphaproteobacteria</taxon>
        <taxon>Sphingomonadales</taxon>
        <taxon>Sphingomonadaceae</taxon>
        <taxon>Sphingomonas</taxon>
    </lineage>
</organism>
<evidence type="ECO:0000313" key="1">
    <source>
        <dbReference type="EMBL" id="APR54477.1"/>
    </source>
</evidence>
<dbReference type="Proteomes" id="UP000185161">
    <property type="component" value="Chromosome"/>
</dbReference>
<dbReference type="EMBL" id="QQWO01000002">
    <property type="protein sequence ID" value="RSV06993.1"/>
    <property type="molecule type" value="Genomic_DNA"/>
</dbReference>
<reference evidence="4" key="2">
    <citation type="submission" date="2016-12" db="EMBL/GenBank/DDBJ databases">
        <title>Whole genome sequencing of Sphingomonas sp. ABOJV.</title>
        <authorList>
            <person name="Conlan S."/>
            <person name="Thomas P.J."/>
            <person name="Mullikin J."/>
            <person name="Palmore T.N."/>
            <person name="Frank K.M."/>
            <person name="Segre J.A."/>
        </authorList>
    </citation>
    <scope>NUCLEOTIDE SEQUENCE [LARGE SCALE GENOMIC DNA]</scope>
    <source>
        <strain evidence="4">ABOJV</strain>
    </source>
</reference>
<evidence type="ECO:0000313" key="6">
    <source>
        <dbReference type="Proteomes" id="UP000287746"/>
    </source>
</evidence>
<keyword evidence="4" id="KW-1185">Reference proteome</keyword>
<dbReference type="STRING" id="93064.BRX40_20445"/>
<dbReference type="EMBL" id="CP018820">
    <property type="protein sequence ID" value="APR54477.1"/>
    <property type="molecule type" value="Genomic_DNA"/>
</dbReference>
<evidence type="ECO:0000313" key="4">
    <source>
        <dbReference type="Proteomes" id="UP000185161"/>
    </source>
</evidence>
<dbReference type="RefSeq" id="WP_075152825.1">
    <property type="nucleotide sequence ID" value="NZ_CP018820.1"/>
</dbReference>
<dbReference type="GeneID" id="44134938"/>
<evidence type="ECO:0000313" key="2">
    <source>
        <dbReference type="EMBL" id="RSV06993.1"/>
    </source>
</evidence>
<protein>
    <recommendedName>
        <fullName evidence="7">DUF3617 family protein</fullName>
    </recommendedName>
</protein>
<reference evidence="5 6" key="3">
    <citation type="submission" date="2018-07" db="EMBL/GenBank/DDBJ databases">
        <title>Genomic and Epidemiologic Investigation of an Indolent Hospital Outbreak.</title>
        <authorList>
            <person name="Johnson R.C."/>
            <person name="Deming C."/>
            <person name="Conlan S."/>
            <person name="Zellmer C.J."/>
            <person name="Michelin A.V."/>
            <person name="Lee-Lin S."/>
            <person name="Thomas P.J."/>
            <person name="Park M."/>
            <person name="Weingarten R.A."/>
            <person name="Less J."/>
            <person name="Dekker J.P."/>
            <person name="Frank K.M."/>
            <person name="Musser K.A."/>
            <person name="Mcquiston J.R."/>
            <person name="Henderson D.K."/>
            <person name="Lau A.F."/>
            <person name="Palmore T.N."/>
            <person name="Segre J.A."/>
        </authorList>
    </citation>
    <scope>NUCLEOTIDE SEQUENCE [LARGE SCALE GENOMIC DNA]</scope>
    <source>
        <strain evidence="3 6">SK-CDC1_0717</strain>
        <strain evidence="2 5">SK-NIH.Env10_0317</strain>
    </source>
</reference>
<evidence type="ECO:0000313" key="5">
    <source>
        <dbReference type="Proteomes" id="UP000286681"/>
    </source>
</evidence>
<accession>A0A1L6JF94</accession>
<proteinExistence type="predicted"/>
<dbReference type="AlphaFoldDB" id="A0A1L6JF94"/>
<evidence type="ECO:0000313" key="3">
    <source>
        <dbReference type="EMBL" id="RSY78783.1"/>
    </source>
</evidence>
<evidence type="ECO:0008006" key="7">
    <source>
        <dbReference type="Google" id="ProtNLM"/>
    </source>
</evidence>
<sequence>MSRIAFIATALVLSIGGGGYALAQSGTLSALAQIERGEWTLRASDGSTRAICVTDPRVLLQLKDRSAGCTNFVVENGANGGRITFSCPTGKTDTRITVETPRLVRIETQGISRGLPFTEEYEGRRTGACR</sequence>
<reference evidence="1" key="1">
    <citation type="submission" date="2016-12" db="EMBL/GenBank/DDBJ databases">
        <title>Whole genome sequencing of Sphingomonas koreensis.</title>
        <authorList>
            <person name="Conlan S."/>
            <person name="Thomas P.J."/>
            <person name="Mullikin J."/>
            <person name="Palmore T.N."/>
            <person name="Frank K.M."/>
            <person name="Segre J.A."/>
        </authorList>
    </citation>
    <scope>NUCLEOTIDE SEQUENCE</scope>
    <source>
        <strain evidence="1">ABOJV</strain>
    </source>
</reference>
<dbReference type="Proteomes" id="UP000286681">
    <property type="component" value="Unassembled WGS sequence"/>
</dbReference>
<dbReference type="Proteomes" id="UP000287746">
    <property type="component" value="Unassembled WGS sequence"/>
</dbReference>
<name>A0A1L6JF94_9SPHN</name>
<gene>
    <name evidence="1" type="ORF">BRX40_20445</name>
    <name evidence="2" type="ORF">CA257_03040</name>
    <name evidence="3" type="ORF">DAH66_18250</name>
</gene>